<dbReference type="STRING" id="394096.DB31_1418"/>
<comment type="caution">
    <text evidence="2">The sequence shown here is derived from an EMBL/GenBank/DDBJ whole genome shotgun (WGS) entry which is preliminary data.</text>
</comment>
<evidence type="ECO:0008006" key="4">
    <source>
        <dbReference type="Google" id="ProtNLM"/>
    </source>
</evidence>
<dbReference type="OrthoDB" id="238140at2"/>
<dbReference type="InterPro" id="IPR010869">
    <property type="entry name" value="DUF1501"/>
</dbReference>
<dbReference type="Pfam" id="PF07394">
    <property type="entry name" value="DUF1501"/>
    <property type="match status" value="1"/>
</dbReference>
<dbReference type="RefSeq" id="WP_157232219.1">
    <property type="nucleotide sequence ID" value="NZ_JMCB01000012.1"/>
</dbReference>
<accession>A0A085WC89</accession>
<reference evidence="2 3" key="1">
    <citation type="submission" date="2014-04" db="EMBL/GenBank/DDBJ databases">
        <title>Genome assembly of Hyalangium minutum DSM 14724.</title>
        <authorList>
            <person name="Sharma G."/>
            <person name="Subramanian S."/>
        </authorList>
    </citation>
    <scope>NUCLEOTIDE SEQUENCE [LARGE SCALE GENOMIC DNA]</scope>
    <source>
        <strain evidence="2 3">DSM 14724</strain>
    </source>
</reference>
<evidence type="ECO:0000256" key="1">
    <source>
        <dbReference type="SAM" id="SignalP"/>
    </source>
</evidence>
<dbReference type="PROSITE" id="PS51318">
    <property type="entry name" value="TAT"/>
    <property type="match status" value="1"/>
</dbReference>
<dbReference type="Proteomes" id="UP000028725">
    <property type="component" value="Unassembled WGS sequence"/>
</dbReference>
<name>A0A085WC89_9BACT</name>
<dbReference type="AlphaFoldDB" id="A0A085WC89"/>
<evidence type="ECO:0000313" key="3">
    <source>
        <dbReference type="Proteomes" id="UP000028725"/>
    </source>
</evidence>
<gene>
    <name evidence="2" type="ORF">DB31_1418</name>
</gene>
<sequence length="403" mass="43016">MSRFTRRSLLGAALAGTAGSLLPGQASAWNGSLGSSPRQYVVSVFLWGGLDGVLTVDPKDAALTRGRIEPGYRADERRQGTHRMFGPLVGDLLRHDAALCLIHGVRTDTELHPVGERTAQRGRVKASAHEPWLGELLGAALPGDAPIPHLALGQTPEDFESDAGPASAGVSLPLAQALFDPRGRTAKVEPWLRSREQGPEDPLARLLRTAEPASPYRDAVLGPQLRLALHALQGNFAKAVTVSTRSLHLDAHHEHLALQRRRLVPALDDLARFIDALKSTHNAHGSLFEQTTLVIGSEFGRAPQYSASGGKDHWPETSWILAGKGIRGGATVGETGTDLQGQAIDYRTGRPSGDQRRPVLIDALSSTVLHIANPGASGHGFSAENVLRCALAERSAAWHSARS</sequence>
<proteinExistence type="predicted"/>
<feature type="signal peptide" evidence="1">
    <location>
        <begin position="1"/>
        <end position="28"/>
    </location>
</feature>
<keyword evidence="3" id="KW-1185">Reference proteome</keyword>
<protein>
    <recommendedName>
        <fullName evidence="4">Tat (Twin-arginine translocation) pathway signal sequence domain protein</fullName>
    </recommendedName>
</protein>
<dbReference type="InterPro" id="IPR006311">
    <property type="entry name" value="TAT_signal"/>
</dbReference>
<evidence type="ECO:0000313" key="2">
    <source>
        <dbReference type="EMBL" id="KFE65302.1"/>
    </source>
</evidence>
<keyword evidence="1" id="KW-0732">Signal</keyword>
<dbReference type="EMBL" id="JMCB01000012">
    <property type="protein sequence ID" value="KFE65302.1"/>
    <property type="molecule type" value="Genomic_DNA"/>
</dbReference>
<organism evidence="2 3">
    <name type="scientific">Hyalangium minutum</name>
    <dbReference type="NCBI Taxonomy" id="394096"/>
    <lineage>
        <taxon>Bacteria</taxon>
        <taxon>Pseudomonadati</taxon>
        <taxon>Myxococcota</taxon>
        <taxon>Myxococcia</taxon>
        <taxon>Myxococcales</taxon>
        <taxon>Cystobacterineae</taxon>
        <taxon>Archangiaceae</taxon>
        <taxon>Hyalangium</taxon>
    </lineage>
</organism>
<feature type="chain" id="PRO_5001799427" description="Tat (Twin-arginine translocation) pathway signal sequence domain protein" evidence="1">
    <location>
        <begin position="29"/>
        <end position="403"/>
    </location>
</feature>